<reference evidence="4 5" key="1">
    <citation type="submission" date="2020-03" db="EMBL/GenBank/DDBJ databases">
        <title>Draft Genome Sequence of Cudoniella acicularis.</title>
        <authorList>
            <person name="Buettner E."/>
            <person name="Kellner H."/>
        </authorList>
    </citation>
    <scope>NUCLEOTIDE SEQUENCE [LARGE SCALE GENOMIC DNA]</scope>
    <source>
        <strain evidence="4 5">DSM 108380</strain>
    </source>
</reference>
<dbReference type="InterPro" id="IPR041679">
    <property type="entry name" value="DNA2/NAM7-like_C"/>
</dbReference>
<accession>A0A8H4W975</accession>
<dbReference type="Pfam" id="PF13086">
    <property type="entry name" value="AAA_11"/>
    <property type="match status" value="1"/>
</dbReference>
<proteinExistence type="predicted"/>
<dbReference type="Proteomes" id="UP000566819">
    <property type="component" value="Unassembled WGS sequence"/>
</dbReference>
<dbReference type="AlphaFoldDB" id="A0A8H4W975"/>
<organism evidence="4 5">
    <name type="scientific">Cudoniella acicularis</name>
    <dbReference type="NCBI Taxonomy" id="354080"/>
    <lineage>
        <taxon>Eukaryota</taxon>
        <taxon>Fungi</taxon>
        <taxon>Dikarya</taxon>
        <taxon>Ascomycota</taxon>
        <taxon>Pezizomycotina</taxon>
        <taxon>Leotiomycetes</taxon>
        <taxon>Helotiales</taxon>
        <taxon>Tricladiaceae</taxon>
        <taxon>Cudoniella</taxon>
    </lineage>
</organism>
<dbReference type="SUPFAM" id="SSF52540">
    <property type="entry name" value="P-loop containing nucleoside triphosphate hydrolases"/>
    <property type="match status" value="1"/>
</dbReference>
<feature type="domain" description="DNA2/NAM7 helicase helicase" evidence="2">
    <location>
        <begin position="685"/>
        <end position="771"/>
    </location>
</feature>
<dbReference type="InterPro" id="IPR027417">
    <property type="entry name" value="P-loop_NTPase"/>
</dbReference>
<feature type="compositionally biased region" description="Basic and acidic residues" evidence="1">
    <location>
        <begin position="1072"/>
        <end position="1084"/>
    </location>
</feature>
<evidence type="ECO:0008006" key="6">
    <source>
        <dbReference type="Google" id="ProtNLM"/>
    </source>
</evidence>
<dbReference type="PANTHER" id="PTHR10887:SF495">
    <property type="entry name" value="HELICASE SENATAXIN ISOFORM X1-RELATED"/>
    <property type="match status" value="1"/>
</dbReference>
<evidence type="ECO:0000313" key="5">
    <source>
        <dbReference type="Proteomes" id="UP000566819"/>
    </source>
</evidence>
<comment type="caution">
    <text evidence="4">The sequence shown here is derived from an EMBL/GenBank/DDBJ whole genome shotgun (WGS) entry which is preliminary data.</text>
</comment>
<name>A0A8H4W975_9HELO</name>
<dbReference type="InterPro" id="IPR045055">
    <property type="entry name" value="DNA2/NAM7-like"/>
</dbReference>
<evidence type="ECO:0000313" key="4">
    <source>
        <dbReference type="EMBL" id="KAF4637976.1"/>
    </source>
</evidence>
<feature type="region of interest" description="Disordered" evidence="1">
    <location>
        <begin position="1047"/>
        <end position="1086"/>
    </location>
</feature>
<evidence type="ECO:0000259" key="2">
    <source>
        <dbReference type="Pfam" id="PF13086"/>
    </source>
</evidence>
<dbReference type="InterPro" id="IPR041677">
    <property type="entry name" value="DNA2/NAM7_AAA_11"/>
</dbReference>
<feature type="compositionally biased region" description="Basic and acidic residues" evidence="1">
    <location>
        <begin position="1047"/>
        <end position="1058"/>
    </location>
</feature>
<evidence type="ECO:0000256" key="1">
    <source>
        <dbReference type="SAM" id="MobiDB-lite"/>
    </source>
</evidence>
<protein>
    <recommendedName>
        <fullName evidence="6">DNA2/NAM7 helicase-like C-terminal domain-containing protein</fullName>
    </recommendedName>
</protein>
<dbReference type="OrthoDB" id="3565420at2759"/>
<dbReference type="Pfam" id="PF13087">
    <property type="entry name" value="AAA_12"/>
    <property type="match status" value="1"/>
</dbReference>
<keyword evidence="5" id="KW-1185">Reference proteome</keyword>
<feature type="region of interest" description="Disordered" evidence="1">
    <location>
        <begin position="472"/>
        <end position="491"/>
    </location>
</feature>
<gene>
    <name evidence="4" type="ORF">G7Y89_g110</name>
</gene>
<dbReference type="EMBL" id="JAAMPI010000004">
    <property type="protein sequence ID" value="KAF4637976.1"/>
    <property type="molecule type" value="Genomic_DNA"/>
</dbReference>
<sequence length="1174" mass="132977">MDPNLLGVNPHSYPKELPQTEISQPLVEDQGSEWNERPDFYKTPDLKGHFGLQSNKAIEQQKLIAHLITADPMEGIPYVGIIFQFPRNMEGPERYGRLDPVLDKDGNAVKGEDGRPKFSYSTKHNVDVRFYSDTINLRIQPDSAEFKEKLFSQAQRPVPEEDICIVRINVRDGAEGDIYHERWLYKVTNSEATDFKENHLADCLRSRGFYLCVPNTPSTRRALEQMDYVFGEHGLFEVTWNKEYLTQFNPMQPRMTECTKSHRYHMAYSDIWVWYINVGFGSAQDALGLIEFCDLLQKIPVLAQFIHEEDNENKFTASIETALESIFRNNRFIEAGQKIKIYFEPKEPDQKDVPTIIVDQEDAEEDNGENGNLEKASNTEQKPNRIYWEATVLKNTEITHPGAFLNTARLKSVGRDGHVIILDTREVTGEEEYNVDLEAVPIYLEISESATTVRRRIAALNEFVADLRPTNAESAARNRKSNNVNGDNEETNEAHLEGEAQENEDGEVQINPLAFLAETPINFRDQRALVISKILEDMWEHDFVHPLSPKQFQELLANCTPDQKASLEGYFRRVPQGICLIKGPAGTGKSFLLRKAIEIQLVGRKTVLLVASSIQTVNMMAQNLFEQFSEGQYLMVCAWTEHIEADIVKKADAGLINTTNPKLLALRPKHEGLANILNISGSRRSPEQRKDLPKLIKAASRDVRDETELFMCTTTIAGSSFVKPYVKSWDVVGIDDACCSMELEYLLVVKGNKPTIMAADPEQLPPPIYSELLRNPDGTRYNSFTDPIGKSLMRRLLDLDRPFIDCDTQIHVSTNGLEAPEDSPKLGASPIGLVYPVMIDVRNSFTFKEVGGTSKGNTATAYFTLKYIRKMREALPSVQNSDFVVVIPYVRQRKIYVKQILYNPAEFAGIIIATTNTYQGWENKFVFNDFTSAENLKGKAGFVTNKHRLAVALTRTTQFMACVGDSKCTIVKNDDDSEVNTSEDQAELDKKYDLNQFRELFAWFSEHGRVIHENALRIDPSCTFVPQVTQESWKQQMETMNKRQEILAKKRQSADDRWGSGGAWGDSGDSDAVDHSHGSEHGAEGGEEELLPDILQSNSLEQLASKIVDSAKFKWLDFGALIPFFETIDKRKKLGSFPTWAKDIHKLHHKVGISHQDTLNITVVDYKNHDLSGE</sequence>
<dbReference type="GO" id="GO:0004386">
    <property type="term" value="F:helicase activity"/>
    <property type="evidence" value="ECO:0007669"/>
    <property type="project" value="InterPro"/>
</dbReference>
<evidence type="ECO:0000259" key="3">
    <source>
        <dbReference type="Pfam" id="PF13087"/>
    </source>
</evidence>
<feature type="domain" description="DNA2/NAM7 helicase-like C-terminal" evidence="3">
    <location>
        <begin position="837"/>
        <end position="966"/>
    </location>
</feature>
<dbReference type="Gene3D" id="3.40.50.300">
    <property type="entry name" value="P-loop containing nucleotide triphosphate hydrolases"/>
    <property type="match status" value="2"/>
</dbReference>
<dbReference type="PANTHER" id="PTHR10887">
    <property type="entry name" value="DNA2/NAM7 HELICASE FAMILY"/>
    <property type="match status" value="1"/>
</dbReference>